<comment type="caution">
    <text evidence="1">The sequence shown here is derived from an EMBL/GenBank/DDBJ whole genome shotgun (WGS) entry which is preliminary data.</text>
</comment>
<proteinExistence type="predicted"/>
<gene>
    <name evidence="1" type="ORF">ATNIH1004_002611</name>
</gene>
<evidence type="ECO:0000313" key="2">
    <source>
        <dbReference type="Proteomes" id="UP000324241"/>
    </source>
</evidence>
<protein>
    <submittedName>
        <fullName evidence="1">Uncharacterized protein</fullName>
    </submittedName>
</protein>
<dbReference type="AlphaFoldDB" id="A0A5M9MS49"/>
<evidence type="ECO:0000313" key="1">
    <source>
        <dbReference type="EMBL" id="KAA8649932.1"/>
    </source>
</evidence>
<dbReference type="EMBL" id="QUQM01000001">
    <property type="protein sequence ID" value="KAA8649932.1"/>
    <property type="molecule type" value="Genomic_DNA"/>
</dbReference>
<name>A0A5M9MS49_9EURO</name>
<dbReference type="RefSeq" id="XP_033429293.1">
    <property type="nucleotide sequence ID" value="XM_033567298.1"/>
</dbReference>
<sequence length="154" mass="17185">MKGQYDNSPEALIQPLGEAVVTYSIIGGSYDGPLCSGQALSFSITARLVRYYPAEILSPMCPERRFPSKERNQRRVCTADFPDNAEWEQLGDHRREQEGHANISVAFIHATDHFERPVDLLLLHNICSTPGNYLPDSTVLRQLSHEGKTVCPGT</sequence>
<dbReference type="GeneID" id="54325313"/>
<dbReference type="Proteomes" id="UP000324241">
    <property type="component" value="Unassembled WGS sequence"/>
</dbReference>
<organism evidence="1 2">
    <name type="scientific">Aspergillus tanneri</name>
    <dbReference type="NCBI Taxonomy" id="1220188"/>
    <lineage>
        <taxon>Eukaryota</taxon>
        <taxon>Fungi</taxon>
        <taxon>Dikarya</taxon>
        <taxon>Ascomycota</taxon>
        <taxon>Pezizomycotina</taxon>
        <taxon>Eurotiomycetes</taxon>
        <taxon>Eurotiomycetidae</taxon>
        <taxon>Eurotiales</taxon>
        <taxon>Aspergillaceae</taxon>
        <taxon>Aspergillus</taxon>
        <taxon>Aspergillus subgen. Circumdati</taxon>
    </lineage>
</organism>
<accession>A0A5M9MS49</accession>
<reference evidence="1 2" key="1">
    <citation type="submission" date="2019-08" db="EMBL/GenBank/DDBJ databases">
        <title>The genome sequence of a newly discovered highly antifungal drug resistant Aspergillus species, Aspergillus tanneri NIH 1004.</title>
        <authorList>
            <person name="Mounaud S."/>
            <person name="Singh I."/>
            <person name="Joardar V."/>
            <person name="Pakala S."/>
            <person name="Pakala S."/>
            <person name="Venepally P."/>
            <person name="Chung J.K."/>
            <person name="Losada L."/>
            <person name="Nierman W.C."/>
        </authorList>
    </citation>
    <scope>NUCLEOTIDE SEQUENCE [LARGE SCALE GENOMIC DNA]</scope>
    <source>
        <strain evidence="1 2">NIH1004</strain>
    </source>
</reference>